<name>A0A2Z4IT92_9ACTN</name>
<feature type="region of interest" description="Disordered" evidence="1">
    <location>
        <begin position="50"/>
        <end position="101"/>
    </location>
</feature>
<keyword evidence="3" id="KW-1185">Reference proteome</keyword>
<gene>
    <name evidence="2" type="ORF">DN051_04355</name>
</gene>
<sequence length="159" mass="17656">MRSPSGTLTKLEHEGSLRLILEMTMERFIKRVSVAVASVAIAGGTLLGAGGSASAATPQSDGHAPSSSTGSQLYGAHGGDDGREWTHHRHSGQHRWDHDRDRCGHGHHAVDQFTLEGITYRWDGHRLFREIDGRWIDATPYRNGVVDRWYLDQLLTFGR</sequence>
<dbReference type="KEGG" id="scad:DN051_04355"/>
<protein>
    <submittedName>
        <fullName evidence="2">Uncharacterized protein</fullName>
    </submittedName>
</protein>
<proteinExistence type="predicted"/>
<dbReference type="Proteomes" id="UP000249616">
    <property type="component" value="Chromosome"/>
</dbReference>
<accession>A0A2Z4IT92</accession>
<organism evidence="2 3">
    <name type="scientific">Streptomyces cadmiisoli</name>
    <dbReference type="NCBI Taxonomy" id="2184053"/>
    <lineage>
        <taxon>Bacteria</taxon>
        <taxon>Bacillati</taxon>
        <taxon>Actinomycetota</taxon>
        <taxon>Actinomycetes</taxon>
        <taxon>Kitasatosporales</taxon>
        <taxon>Streptomycetaceae</taxon>
        <taxon>Streptomyces</taxon>
        <taxon>Streptomyces aurantiacus group</taxon>
    </lineage>
</organism>
<evidence type="ECO:0000313" key="2">
    <source>
        <dbReference type="EMBL" id="AWW35974.1"/>
    </source>
</evidence>
<reference evidence="2 3" key="1">
    <citation type="journal article" date="2019" name="Int. J. Syst. Evol. Microbiol.">
        <title>Streptomyces cadmiisoli sp. nov., a novel actinomycete isolated from cadmium-contaminated soil.</title>
        <authorList>
            <person name="Li K."/>
            <person name="Tang X."/>
            <person name="Zhao J."/>
            <person name="Guo Y."/>
            <person name="Tang Y."/>
            <person name="Gao J."/>
        </authorList>
    </citation>
    <scope>NUCLEOTIDE SEQUENCE [LARGE SCALE GENOMIC DNA]</scope>
    <source>
        <strain evidence="2 3">ZFG47</strain>
    </source>
</reference>
<evidence type="ECO:0000313" key="3">
    <source>
        <dbReference type="Proteomes" id="UP000249616"/>
    </source>
</evidence>
<evidence type="ECO:0000256" key="1">
    <source>
        <dbReference type="SAM" id="MobiDB-lite"/>
    </source>
</evidence>
<dbReference type="AlphaFoldDB" id="A0A2Z4IT92"/>
<dbReference type="EMBL" id="CP030073">
    <property type="protein sequence ID" value="AWW35974.1"/>
    <property type="molecule type" value="Genomic_DNA"/>
</dbReference>